<feature type="chain" id="PRO_5002207053" description="Yeast cell wall synthesis Kre9/Knh1-like N-terminal domain-containing protein" evidence="3">
    <location>
        <begin position="21"/>
        <end position="225"/>
    </location>
</feature>
<reference evidence="6" key="2">
    <citation type="submission" date="2015-01" db="EMBL/GenBank/DDBJ databases">
        <title>Evolutionary Origins and Diversification of the Mycorrhizal Mutualists.</title>
        <authorList>
            <consortium name="DOE Joint Genome Institute"/>
            <consortium name="Mycorrhizal Genomics Consortium"/>
            <person name="Kohler A."/>
            <person name="Kuo A."/>
            <person name="Nagy L.G."/>
            <person name="Floudas D."/>
            <person name="Copeland A."/>
            <person name="Barry K.W."/>
            <person name="Cichocki N."/>
            <person name="Veneault-Fourrey C."/>
            <person name="LaButti K."/>
            <person name="Lindquist E.A."/>
            <person name="Lipzen A."/>
            <person name="Lundell T."/>
            <person name="Morin E."/>
            <person name="Murat C."/>
            <person name="Riley R."/>
            <person name="Ohm R."/>
            <person name="Sun H."/>
            <person name="Tunlid A."/>
            <person name="Henrissat B."/>
            <person name="Grigoriev I.V."/>
            <person name="Hibbett D.S."/>
            <person name="Martin F."/>
        </authorList>
    </citation>
    <scope>NUCLEOTIDE SEQUENCE [LARGE SCALE GENOMIC DNA]</scope>
    <source>
        <strain evidence="6">UH-Slu-Lm8-n1</strain>
    </source>
</reference>
<evidence type="ECO:0000259" key="4">
    <source>
        <dbReference type="Pfam" id="PF10342"/>
    </source>
</evidence>
<feature type="compositionally biased region" description="Low complexity" evidence="2">
    <location>
        <begin position="150"/>
        <end position="174"/>
    </location>
</feature>
<organism evidence="5 6">
    <name type="scientific">Suillus luteus UH-Slu-Lm8-n1</name>
    <dbReference type="NCBI Taxonomy" id="930992"/>
    <lineage>
        <taxon>Eukaryota</taxon>
        <taxon>Fungi</taxon>
        <taxon>Dikarya</taxon>
        <taxon>Basidiomycota</taxon>
        <taxon>Agaricomycotina</taxon>
        <taxon>Agaricomycetes</taxon>
        <taxon>Agaricomycetidae</taxon>
        <taxon>Boletales</taxon>
        <taxon>Suillineae</taxon>
        <taxon>Suillaceae</taxon>
        <taxon>Suillus</taxon>
    </lineage>
</organism>
<keyword evidence="6" id="KW-1185">Reference proteome</keyword>
<dbReference type="EMBL" id="KN835168">
    <property type="protein sequence ID" value="KIK45755.1"/>
    <property type="molecule type" value="Genomic_DNA"/>
</dbReference>
<dbReference type="GO" id="GO:0006078">
    <property type="term" value="P:(1-&gt;6)-beta-D-glucan biosynthetic process"/>
    <property type="evidence" value="ECO:0007669"/>
    <property type="project" value="InterPro"/>
</dbReference>
<dbReference type="InterPro" id="IPR045328">
    <property type="entry name" value="Kre9/Knh1"/>
</dbReference>
<feature type="compositionally biased region" description="Polar residues" evidence="2">
    <location>
        <begin position="185"/>
        <end position="195"/>
    </location>
</feature>
<accession>A0A0D0A6M4</accession>
<dbReference type="AlphaFoldDB" id="A0A0D0A6M4"/>
<dbReference type="STRING" id="930992.A0A0D0A6M4"/>
<dbReference type="Proteomes" id="UP000054485">
    <property type="component" value="Unassembled WGS sequence"/>
</dbReference>
<sequence length="225" mass="23995">MFHGVLLGTLLLALLTLVSASLYPVQPIQNTVYYAGQTALTRWIDDGTYPLLTNMGGVTIQLYGNSDTYLATLATNVSPGAKSYQLNIPRSLIPDASNFTLRYITNTPYNMIIYSADFKIVPIPGDTLLTNASSMTSSSSENLFFQATNTPSLSAPTPSGSGTSTSTLSPTNNAVPPLRPGDVGNINQPSSNSRNAAAGRIDIEKLKFRAVFILWPALLGVTMAL</sequence>
<proteinExistence type="predicted"/>
<keyword evidence="1 3" id="KW-0732">Signal</keyword>
<evidence type="ECO:0000256" key="3">
    <source>
        <dbReference type="SAM" id="SignalP"/>
    </source>
</evidence>
<dbReference type="OrthoDB" id="3250770at2759"/>
<dbReference type="PANTHER" id="PTHR28154">
    <property type="entry name" value="CELL WALL SYNTHESIS PROTEIN KNH1-RELATED"/>
    <property type="match status" value="1"/>
</dbReference>
<protein>
    <recommendedName>
        <fullName evidence="4">Yeast cell wall synthesis Kre9/Knh1-like N-terminal domain-containing protein</fullName>
    </recommendedName>
</protein>
<dbReference type="InterPro" id="IPR018466">
    <property type="entry name" value="Kre9/Knh1-like_N"/>
</dbReference>
<evidence type="ECO:0000256" key="2">
    <source>
        <dbReference type="SAM" id="MobiDB-lite"/>
    </source>
</evidence>
<dbReference type="InParanoid" id="A0A0D0A6M4"/>
<dbReference type="PANTHER" id="PTHR28154:SF1">
    <property type="entry name" value="CELL WALL SYNTHESIS PROTEIN KNH1-RELATED"/>
    <property type="match status" value="1"/>
</dbReference>
<dbReference type="Pfam" id="PF10342">
    <property type="entry name" value="Kre9_KNH"/>
    <property type="match status" value="1"/>
</dbReference>
<gene>
    <name evidence="5" type="ORF">CY34DRAFT_77322</name>
</gene>
<dbReference type="HOGENOM" id="CLU_080230_0_0_1"/>
<feature type="region of interest" description="Disordered" evidence="2">
    <location>
        <begin position="149"/>
        <end position="195"/>
    </location>
</feature>
<evidence type="ECO:0000313" key="5">
    <source>
        <dbReference type="EMBL" id="KIK45755.1"/>
    </source>
</evidence>
<feature type="domain" description="Yeast cell wall synthesis Kre9/Knh1-like N-terminal" evidence="4">
    <location>
        <begin position="27"/>
        <end position="120"/>
    </location>
</feature>
<evidence type="ECO:0000256" key="1">
    <source>
        <dbReference type="ARBA" id="ARBA00022729"/>
    </source>
</evidence>
<reference evidence="5 6" key="1">
    <citation type="submission" date="2014-04" db="EMBL/GenBank/DDBJ databases">
        <authorList>
            <consortium name="DOE Joint Genome Institute"/>
            <person name="Kuo A."/>
            <person name="Ruytinx J."/>
            <person name="Rineau F."/>
            <person name="Colpaert J."/>
            <person name="Kohler A."/>
            <person name="Nagy L.G."/>
            <person name="Floudas D."/>
            <person name="Copeland A."/>
            <person name="Barry K.W."/>
            <person name="Cichocki N."/>
            <person name="Veneault-Fourrey C."/>
            <person name="LaButti K."/>
            <person name="Lindquist E.A."/>
            <person name="Lipzen A."/>
            <person name="Lundell T."/>
            <person name="Morin E."/>
            <person name="Murat C."/>
            <person name="Sun H."/>
            <person name="Tunlid A."/>
            <person name="Henrissat B."/>
            <person name="Grigoriev I.V."/>
            <person name="Hibbett D.S."/>
            <person name="Martin F."/>
            <person name="Nordberg H.P."/>
            <person name="Cantor M.N."/>
            <person name="Hua S.X."/>
        </authorList>
    </citation>
    <scope>NUCLEOTIDE SEQUENCE [LARGE SCALE GENOMIC DNA]</scope>
    <source>
        <strain evidence="5 6">UH-Slu-Lm8-n1</strain>
    </source>
</reference>
<dbReference type="GO" id="GO:0042546">
    <property type="term" value="P:cell wall biogenesis"/>
    <property type="evidence" value="ECO:0007669"/>
    <property type="project" value="InterPro"/>
</dbReference>
<name>A0A0D0A6M4_9AGAM</name>
<feature type="signal peptide" evidence="3">
    <location>
        <begin position="1"/>
        <end position="20"/>
    </location>
</feature>
<evidence type="ECO:0000313" key="6">
    <source>
        <dbReference type="Proteomes" id="UP000054485"/>
    </source>
</evidence>